<protein>
    <submittedName>
        <fullName evidence="2">Alpha/beta hydrolase</fullName>
    </submittedName>
</protein>
<keyword evidence="3" id="KW-1185">Reference proteome</keyword>
<dbReference type="GO" id="GO:0016787">
    <property type="term" value="F:hydrolase activity"/>
    <property type="evidence" value="ECO:0007669"/>
    <property type="project" value="UniProtKB-KW"/>
</dbReference>
<dbReference type="Proteomes" id="UP000831963">
    <property type="component" value="Chromosome"/>
</dbReference>
<evidence type="ECO:0000313" key="3">
    <source>
        <dbReference type="Proteomes" id="UP000831963"/>
    </source>
</evidence>
<gene>
    <name evidence="2" type="ORF">KV396_09945</name>
</gene>
<dbReference type="PRINTS" id="PR00111">
    <property type="entry name" value="ABHYDROLASE"/>
</dbReference>
<evidence type="ECO:0000259" key="1">
    <source>
        <dbReference type="Pfam" id="PF00561"/>
    </source>
</evidence>
<reference evidence="2 3" key="1">
    <citation type="submission" date="2021-06" db="EMBL/GenBank/DDBJ databases">
        <title>Genome-based taxonomic framework of Microbacterium strains isolated from marine environment, the description of four new species and reclassification of four preexisting species.</title>
        <authorList>
            <person name="Lee S.D."/>
            <person name="Kim S.-M."/>
            <person name="Byeon Y.-S."/>
            <person name="Yang H.L."/>
            <person name="Kim I.S."/>
        </authorList>
    </citation>
    <scope>NUCLEOTIDE SEQUENCE [LARGE SCALE GENOMIC DNA]</scope>
    <source>
        <strain evidence="2 3">SSW1-36</strain>
    </source>
</reference>
<dbReference type="InterPro" id="IPR029058">
    <property type="entry name" value="AB_hydrolase_fold"/>
</dbReference>
<dbReference type="InterPro" id="IPR000073">
    <property type="entry name" value="AB_hydrolase_1"/>
</dbReference>
<dbReference type="PANTHER" id="PTHR43433:SF5">
    <property type="entry name" value="AB HYDROLASE-1 DOMAIN-CONTAINING PROTEIN"/>
    <property type="match status" value="1"/>
</dbReference>
<organism evidence="2 3">
    <name type="scientific">Microbacterium galbinum</name>
    <dbReference type="NCBI Taxonomy" id="2851646"/>
    <lineage>
        <taxon>Bacteria</taxon>
        <taxon>Bacillati</taxon>
        <taxon>Actinomycetota</taxon>
        <taxon>Actinomycetes</taxon>
        <taxon>Micrococcales</taxon>
        <taxon>Microbacteriaceae</taxon>
        <taxon>Microbacterium</taxon>
    </lineage>
</organism>
<dbReference type="Pfam" id="PF00561">
    <property type="entry name" value="Abhydrolase_1"/>
    <property type="match status" value="1"/>
</dbReference>
<name>A0ABY4IS93_9MICO</name>
<keyword evidence="2" id="KW-0378">Hydrolase</keyword>
<dbReference type="PANTHER" id="PTHR43433">
    <property type="entry name" value="HYDROLASE, ALPHA/BETA FOLD FAMILY PROTEIN"/>
    <property type="match status" value="1"/>
</dbReference>
<proteinExistence type="predicted"/>
<dbReference type="SUPFAM" id="SSF53474">
    <property type="entry name" value="alpha/beta-Hydrolases"/>
    <property type="match status" value="1"/>
</dbReference>
<dbReference type="EMBL" id="CP078077">
    <property type="protein sequence ID" value="UPL14781.1"/>
    <property type="molecule type" value="Genomic_DNA"/>
</dbReference>
<dbReference type="InterPro" id="IPR050471">
    <property type="entry name" value="AB_hydrolase"/>
</dbReference>
<feature type="domain" description="AB hydrolase-1" evidence="1">
    <location>
        <begin position="8"/>
        <end position="203"/>
    </location>
</feature>
<accession>A0ABY4IS93</accession>
<sequence length="224" mass="23949">MFDELRVHLRSAFTVITYDQRDRGNTEFEPSTYTTDDLADDLAALVQALGYPRAHVLGTSFGGMVAQAFALRHADLLGGLVLGATSQAPFRAKRTAGPVADLLLALERGDEARARATLAHLVPAATSSAPTDGAPVRADRGDRLMRRFAATRGFDTRGRLDEIDARTLVIHGREDAAVPMADALSMVDEIRQADALVLAGCGHAWENEHPARAASAITAFLGDT</sequence>
<evidence type="ECO:0000313" key="2">
    <source>
        <dbReference type="EMBL" id="UPL14781.1"/>
    </source>
</evidence>
<dbReference type="Gene3D" id="3.40.50.1820">
    <property type="entry name" value="alpha/beta hydrolase"/>
    <property type="match status" value="1"/>
</dbReference>